<dbReference type="InterPro" id="IPR032465">
    <property type="entry name" value="ACMSD"/>
</dbReference>
<reference evidence="3 4" key="1">
    <citation type="submission" date="2020-07" db="EMBL/GenBank/DDBJ databases">
        <title>Sequencing the genomes of 1000 actinobacteria strains.</title>
        <authorList>
            <person name="Klenk H.-P."/>
        </authorList>
    </citation>
    <scope>NUCLEOTIDE SEQUENCE [LARGE SCALE GENOMIC DNA]</scope>
    <source>
        <strain evidence="3 4">DSM 104006</strain>
    </source>
</reference>
<dbReference type="Proteomes" id="UP000549616">
    <property type="component" value="Unassembled WGS sequence"/>
</dbReference>
<keyword evidence="1" id="KW-0456">Lyase</keyword>
<dbReference type="RefSeq" id="WP_179773557.1">
    <property type="nucleotide sequence ID" value="NZ_JACCFK010000001.1"/>
</dbReference>
<dbReference type="GO" id="GO:0016831">
    <property type="term" value="F:carboxy-lyase activity"/>
    <property type="evidence" value="ECO:0007669"/>
    <property type="project" value="InterPro"/>
</dbReference>
<feature type="domain" description="Amidohydrolase-related" evidence="2">
    <location>
        <begin position="91"/>
        <end position="341"/>
    </location>
</feature>
<dbReference type="GO" id="GO:0016787">
    <property type="term" value="F:hydrolase activity"/>
    <property type="evidence" value="ECO:0007669"/>
    <property type="project" value="InterPro"/>
</dbReference>
<dbReference type="Gene3D" id="3.20.20.140">
    <property type="entry name" value="Metal-dependent hydrolases"/>
    <property type="match status" value="1"/>
</dbReference>
<dbReference type="InterPro" id="IPR006680">
    <property type="entry name" value="Amidohydro-rel"/>
</dbReference>
<dbReference type="EMBL" id="JACCFK010000001">
    <property type="protein sequence ID" value="NYI89394.1"/>
    <property type="molecule type" value="Genomic_DNA"/>
</dbReference>
<proteinExistence type="predicted"/>
<dbReference type="Pfam" id="PF04909">
    <property type="entry name" value="Amidohydro_2"/>
    <property type="match status" value="1"/>
</dbReference>
<evidence type="ECO:0000259" key="2">
    <source>
        <dbReference type="Pfam" id="PF04909"/>
    </source>
</evidence>
<protein>
    <recommendedName>
        <fullName evidence="2">Amidohydrolase-related domain-containing protein</fullName>
    </recommendedName>
</protein>
<evidence type="ECO:0000313" key="4">
    <source>
        <dbReference type="Proteomes" id="UP000549616"/>
    </source>
</evidence>
<dbReference type="InterPro" id="IPR032466">
    <property type="entry name" value="Metal_Hydrolase"/>
</dbReference>
<dbReference type="PANTHER" id="PTHR21240:SF30">
    <property type="entry name" value="AMIDOHYDROLASE-RELATED DOMAIN-CONTAINING PROTEIN-RELATED"/>
    <property type="match status" value="1"/>
</dbReference>
<evidence type="ECO:0000256" key="1">
    <source>
        <dbReference type="ARBA" id="ARBA00023239"/>
    </source>
</evidence>
<sequence>MTLICIEEHAIDQPIADAAGPVLAREAPYLRMQSSSSSPVRPGPGRRTAVDMPEAIRLGTDLGQERIDRMDEHGIDMQIVSWTSPIQLVPGDQAIGLCRAANDRLSKAVAARPGRLQGLAALPWQQPTAAVDELDRAVTDLGLRGVLILGRPGTGFLDDPVYQPVLDRIAALRVPLYVHPFYPVPQVQQAYYAGFADKVSAELSLGGWGWHHEAGIHVLRLILAGVFERLPHLQVISGHWGEMVPFYLSRLDDVLSPGDTGLSRTITETYRSNVWVTPSGMFHRPQFDFIRTVLGLDRLIWSVDYPFLHLDGTREFLDDLDLTAGEREKITHRNAEHLFRLNDA</sequence>
<comment type="caution">
    <text evidence="3">The sequence shown here is derived from an EMBL/GenBank/DDBJ whole genome shotgun (WGS) entry which is preliminary data.</text>
</comment>
<name>A0A853B3K6_9PSEU</name>
<dbReference type="SUPFAM" id="SSF51556">
    <property type="entry name" value="Metallo-dependent hydrolases"/>
    <property type="match status" value="1"/>
</dbReference>
<organism evidence="3 4">
    <name type="scientific">Amycolatopsis endophytica</name>
    <dbReference type="NCBI Taxonomy" id="860233"/>
    <lineage>
        <taxon>Bacteria</taxon>
        <taxon>Bacillati</taxon>
        <taxon>Actinomycetota</taxon>
        <taxon>Actinomycetes</taxon>
        <taxon>Pseudonocardiales</taxon>
        <taxon>Pseudonocardiaceae</taxon>
        <taxon>Amycolatopsis</taxon>
    </lineage>
</organism>
<evidence type="ECO:0000313" key="3">
    <source>
        <dbReference type="EMBL" id="NYI89394.1"/>
    </source>
</evidence>
<dbReference type="AlphaFoldDB" id="A0A853B3K6"/>
<accession>A0A853B3K6</accession>
<dbReference type="GO" id="GO:0005829">
    <property type="term" value="C:cytosol"/>
    <property type="evidence" value="ECO:0007669"/>
    <property type="project" value="TreeGrafter"/>
</dbReference>
<dbReference type="GO" id="GO:0019748">
    <property type="term" value="P:secondary metabolic process"/>
    <property type="evidence" value="ECO:0007669"/>
    <property type="project" value="TreeGrafter"/>
</dbReference>
<gene>
    <name evidence="3" type="ORF">HNR02_002717</name>
</gene>
<keyword evidence="4" id="KW-1185">Reference proteome</keyword>
<dbReference type="PANTHER" id="PTHR21240">
    <property type="entry name" value="2-AMINO-3-CARBOXYLMUCONATE-6-SEMIALDEHYDE DECARBOXYLASE"/>
    <property type="match status" value="1"/>
</dbReference>